<dbReference type="KEGG" id="cgrn:4412665_01093"/>
<evidence type="ECO:0000256" key="1">
    <source>
        <dbReference type="ARBA" id="ARBA00022729"/>
    </source>
</evidence>
<dbReference type="GO" id="GO:0004222">
    <property type="term" value="F:metalloendopeptidase activity"/>
    <property type="evidence" value="ECO:0007669"/>
    <property type="project" value="TreeGrafter"/>
</dbReference>
<dbReference type="Pfam" id="PF01551">
    <property type="entry name" value="Peptidase_M23"/>
    <property type="match status" value="2"/>
</dbReference>
<evidence type="ECO:0000259" key="2">
    <source>
        <dbReference type="Pfam" id="PF01551"/>
    </source>
</evidence>
<dbReference type="AlphaFoldDB" id="A0A239WIG6"/>
<dbReference type="Proteomes" id="UP000215332">
    <property type="component" value="Chromosome 1"/>
</dbReference>
<dbReference type="EMBL" id="LT906441">
    <property type="protein sequence ID" value="SNV34277.1"/>
    <property type="molecule type" value="Genomic_DNA"/>
</dbReference>
<dbReference type="InterPro" id="IPR016047">
    <property type="entry name" value="M23ase_b-sheet_dom"/>
</dbReference>
<dbReference type="InterPro" id="IPR050570">
    <property type="entry name" value="Cell_wall_metabolism_enzyme"/>
</dbReference>
<dbReference type="PANTHER" id="PTHR21666">
    <property type="entry name" value="PEPTIDASE-RELATED"/>
    <property type="match status" value="1"/>
</dbReference>
<name>A0A239WIG6_9ACTN</name>
<dbReference type="eggNOG" id="COG0739">
    <property type="taxonomic scope" value="Bacteria"/>
</dbReference>
<organism evidence="3 4">
    <name type="scientific">Cutibacterium granulosum</name>
    <dbReference type="NCBI Taxonomy" id="33011"/>
    <lineage>
        <taxon>Bacteria</taxon>
        <taxon>Bacillati</taxon>
        <taxon>Actinomycetota</taxon>
        <taxon>Actinomycetes</taxon>
        <taxon>Propionibacteriales</taxon>
        <taxon>Propionibacteriaceae</taxon>
        <taxon>Cutibacterium</taxon>
    </lineage>
</organism>
<sequence>MPERPTSSSTSSRLSHPRALVTGWLVTIVCAVLLMKPMATTALAVGARTTPAHAQPPVPGAVVRGFDPPDQPWLSGHRGVDLQAPVGAPVRSAVAGVVVVAGQVATNRVVVILMPDGRRLTHMPVEPSVQVGDVVHAGQVIGHVLPNTHCQTSCLHWGLKKDGVYENPLSLIGQVPVRLLPTGSRPDPDPAPTEVFDPAGLPSVSGAGGSSALLRPVTGPVSSPFGYRVHPVTHVRKLHDGVDLASGCGTPVHAAYTGRVVWVGSTRAWGNRVIVDHGTVGSTHLRTTYNHLESIGVSQGSVVLRGQVLGRVGSTGFSTGCHLHLGLERDGHLVDPLPYLATR</sequence>
<reference evidence="3 4" key="1">
    <citation type="submission" date="2017-06" db="EMBL/GenBank/DDBJ databases">
        <authorList>
            <consortium name="Pathogen Informatics"/>
        </authorList>
    </citation>
    <scope>NUCLEOTIDE SEQUENCE [LARGE SCALE GENOMIC DNA]</scope>
    <source>
        <strain evidence="3 4">NCTC11865</strain>
    </source>
</reference>
<proteinExistence type="predicted"/>
<dbReference type="PANTHER" id="PTHR21666:SF289">
    <property type="entry name" value="L-ALA--D-GLU ENDOPEPTIDASE"/>
    <property type="match status" value="1"/>
</dbReference>
<evidence type="ECO:0000313" key="4">
    <source>
        <dbReference type="Proteomes" id="UP000215332"/>
    </source>
</evidence>
<dbReference type="SUPFAM" id="SSF51261">
    <property type="entry name" value="Duplicated hybrid motif"/>
    <property type="match status" value="2"/>
</dbReference>
<evidence type="ECO:0000313" key="3">
    <source>
        <dbReference type="EMBL" id="SNV34277.1"/>
    </source>
</evidence>
<dbReference type="CDD" id="cd12797">
    <property type="entry name" value="M23_peptidase"/>
    <property type="match status" value="2"/>
</dbReference>
<gene>
    <name evidence="3" type="ORF">SAMEA4412665_01093</name>
</gene>
<feature type="domain" description="M23ase beta-sheet core" evidence="2">
    <location>
        <begin position="76"/>
        <end position="168"/>
    </location>
</feature>
<keyword evidence="3" id="KW-0378">Hydrolase</keyword>
<feature type="domain" description="M23ase beta-sheet core" evidence="2">
    <location>
        <begin position="238"/>
        <end position="336"/>
    </location>
</feature>
<keyword evidence="1" id="KW-0732">Signal</keyword>
<protein>
    <submittedName>
        <fullName evidence="3">Glycyl-glycine endopeptidase ALE-1</fullName>
        <ecNumber evidence="3">3.4.24.75</ecNumber>
    </submittedName>
</protein>
<dbReference type="InterPro" id="IPR011055">
    <property type="entry name" value="Dup_hybrid_motif"/>
</dbReference>
<dbReference type="Gene3D" id="2.70.70.10">
    <property type="entry name" value="Glucose Permease (Domain IIA)"/>
    <property type="match status" value="2"/>
</dbReference>
<dbReference type="EC" id="3.4.24.75" evidence="3"/>
<accession>A0A239WIG6</accession>